<keyword evidence="3" id="KW-0731">Sigma factor</keyword>
<keyword evidence="8" id="KW-1185">Reference proteome</keyword>
<dbReference type="Gene3D" id="1.10.1740.10">
    <property type="match status" value="1"/>
</dbReference>
<gene>
    <name evidence="7" type="ORF">KE626_09650</name>
</gene>
<evidence type="ECO:0000256" key="3">
    <source>
        <dbReference type="ARBA" id="ARBA00023082"/>
    </source>
</evidence>
<evidence type="ECO:0000313" key="7">
    <source>
        <dbReference type="EMBL" id="MBS0027570.1"/>
    </source>
</evidence>
<reference evidence="7 8" key="1">
    <citation type="submission" date="2021-04" db="EMBL/GenBank/DDBJ databases">
        <title>Chitinophaga sp. nov., isolated from the rhizosphere soil.</title>
        <authorList>
            <person name="He S."/>
        </authorList>
    </citation>
    <scope>NUCLEOTIDE SEQUENCE [LARGE SCALE GENOMIC DNA]</scope>
    <source>
        <strain evidence="7 8">2R12</strain>
    </source>
</reference>
<dbReference type="Pfam" id="PF08281">
    <property type="entry name" value="Sigma70_r4_2"/>
    <property type="match status" value="1"/>
</dbReference>
<dbReference type="InterPro" id="IPR036388">
    <property type="entry name" value="WH-like_DNA-bd_sf"/>
</dbReference>
<dbReference type="EMBL" id="JAGTXB010000003">
    <property type="protein sequence ID" value="MBS0027570.1"/>
    <property type="molecule type" value="Genomic_DNA"/>
</dbReference>
<name>A0ABS5IXG4_9BACT</name>
<dbReference type="NCBIfam" id="TIGR02937">
    <property type="entry name" value="sigma70-ECF"/>
    <property type="match status" value="1"/>
</dbReference>
<evidence type="ECO:0000259" key="5">
    <source>
        <dbReference type="Pfam" id="PF04542"/>
    </source>
</evidence>
<dbReference type="InterPro" id="IPR013325">
    <property type="entry name" value="RNA_pol_sigma_r2"/>
</dbReference>
<dbReference type="Pfam" id="PF04542">
    <property type="entry name" value="Sigma70_r2"/>
    <property type="match status" value="1"/>
</dbReference>
<accession>A0ABS5IXG4</accession>
<dbReference type="InterPro" id="IPR013249">
    <property type="entry name" value="RNA_pol_sigma70_r4_t2"/>
</dbReference>
<dbReference type="InterPro" id="IPR014327">
    <property type="entry name" value="RNA_pol_sigma70_bacteroid"/>
</dbReference>
<evidence type="ECO:0000256" key="1">
    <source>
        <dbReference type="ARBA" id="ARBA00010641"/>
    </source>
</evidence>
<dbReference type="SUPFAM" id="SSF88659">
    <property type="entry name" value="Sigma3 and sigma4 domains of RNA polymerase sigma factors"/>
    <property type="match status" value="1"/>
</dbReference>
<dbReference type="InterPro" id="IPR039425">
    <property type="entry name" value="RNA_pol_sigma-70-like"/>
</dbReference>
<dbReference type="PANTHER" id="PTHR43133">
    <property type="entry name" value="RNA POLYMERASE ECF-TYPE SIGMA FACTO"/>
    <property type="match status" value="1"/>
</dbReference>
<dbReference type="Gene3D" id="1.10.10.10">
    <property type="entry name" value="Winged helix-like DNA-binding domain superfamily/Winged helix DNA-binding domain"/>
    <property type="match status" value="1"/>
</dbReference>
<dbReference type="RefSeq" id="WP_211972660.1">
    <property type="nucleotide sequence ID" value="NZ_CBFHAM010000033.1"/>
</dbReference>
<dbReference type="NCBIfam" id="TIGR02985">
    <property type="entry name" value="Sig70_bacteroi1"/>
    <property type="match status" value="1"/>
</dbReference>
<dbReference type="InterPro" id="IPR007627">
    <property type="entry name" value="RNA_pol_sigma70_r2"/>
</dbReference>
<evidence type="ECO:0000313" key="8">
    <source>
        <dbReference type="Proteomes" id="UP000676386"/>
    </source>
</evidence>
<evidence type="ECO:0000259" key="6">
    <source>
        <dbReference type="Pfam" id="PF08281"/>
    </source>
</evidence>
<keyword evidence="2" id="KW-0805">Transcription regulation</keyword>
<feature type="domain" description="RNA polymerase sigma factor 70 region 4 type 2" evidence="6">
    <location>
        <begin position="126"/>
        <end position="173"/>
    </location>
</feature>
<keyword evidence="4" id="KW-0804">Transcription</keyword>
<sequence>MHNDISELQRRIHTGDTQALKKLYDCFGPQLLQLAIAMVHTKEMAEEIVEDVFIQVWTKKDNLSQVSNLKGYLYTATRNIALNYLRKYAGKKTFGLNDFYVPEYQVAHTPEDQLISNDMIRRINIAISQLPPQCRIIFKLVKEDNLKYREVAALLNVSVKTVENQVGIALKKLHHLLAYLPSSH</sequence>
<comment type="similarity">
    <text evidence="1">Belongs to the sigma-70 factor family. ECF subfamily.</text>
</comment>
<proteinExistence type="inferred from homology"/>
<dbReference type="InterPro" id="IPR013324">
    <property type="entry name" value="RNA_pol_sigma_r3/r4-like"/>
</dbReference>
<feature type="domain" description="RNA polymerase sigma-70 region 2" evidence="5">
    <location>
        <begin position="23"/>
        <end position="88"/>
    </location>
</feature>
<dbReference type="Proteomes" id="UP000676386">
    <property type="component" value="Unassembled WGS sequence"/>
</dbReference>
<evidence type="ECO:0000256" key="4">
    <source>
        <dbReference type="ARBA" id="ARBA00023163"/>
    </source>
</evidence>
<comment type="caution">
    <text evidence="7">The sequence shown here is derived from an EMBL/GenBank/DDBJ whole genome shotgun (WGS) entry which is preliminary data.</text>
</comment>
<protein>
    <submittedName>
        <fullName evidence="7">RNA polymerase sigma-70 factor</fullName>
    </submittedName>
</protein>
<evidence type="ECO:0000256" key="2">
    <source>
        <dbReference type="ARBA" id="ARBA00023015"/>
    </source>
</evidence>
<organism evidence="7 8">
    <name type="scientific">Chitinophaga hostae</name>
    <dbReference type="NCBI Taxonomy" id="2831022"/>
    <lineage>
        <taxon>Bacteria</taxon>
        <taxon>Pseudomonadati</taxon>
        <taxon>Bacteroidota</taxon>
        <taxon>Chitinophagia</taxon>
        <taxon>Chitinophagales</taxon>
        <taxon>Chitinophagaceae</taxon>
        <taxon>Chitinophaga</taxon>
    </lineage>
</organism>
<dbReference type="SUPFAM" id="SSF88946">
    <property type="entry name" value="Sigma2 domain of RNA polymerase sigma factors"/>
    <property type="match status" value="1"/>
</dbReference>
<dbReference type="PANTHER" id="PTHR43133:SF46">
    <property type="entry name" value="RNA POLYMERASE SIGMA-70 FACTOR ECF SUBFAMILY"/>
    <property type="match status" value="1"/>
</dbReference>
<dbReference type="InterPro" id="IPR014284">
    <property type="entry name" value="RNA_pol_sigma-70_dom"/>
</dbReference>